<evidence type="ECO:0000256" key="1">
    <source>
        <dbReference type="ARBA" id="ARBA00004651"/>
    </source>
</evidence>
<comment type="subcellular location">
    <subcellularLocation>
        <location evidence="1 8">Cell membrane</location>
        <topology evidence="1 8">Multi-pass membrane protein</topology>
    </subcellularLocation>
</comment>
<dbReference type="GO" id="GO:0005886">
    <property type="term" value="C:plasma membrane"/>
    <property type="evidence" value="ECO:0007669"/>
    <property type="project" value="UniProtKB-SubCell"/>
</dbReference>
<proteinExistence type="inferred from homology"/>
<feature type="transmembrane region" description="Helical" evidence="8">
    <location>
        <begin position="105"/>
        <end position="121"/>
    </location>
</feature>
<protein>
    <recommendedName>
        <fullName evidence="8">Probable membrane transporter protein</fullName>
    </recommendedName>
</protein>
<dbReference type="Proteomes" id="UP000595332">
    <property type="component" value="Chromosome"/>
</dbReference>
<dbReference type="PANTHER" id="PTHR30269">
    <property type="entry name" value="TRANSMEMBRANE PROTEIN YFCA"/>
    <property type="match status" value="1"/>
</dbReference>
<evidence type="ECO:0000313" key="9">
    <source>
        <dbReference type="EMBL" id="BBB28201.1"/>
    </source>
</evidence>
<sequence>MTAWLPDGLNHLDLMILVSMSALTSMMTAAVGIGGGVLLLAIMAQMIPVQALIPVHGLVQLGSNGNRAYMTRQHIDWQMSRLFILGAVLGAAISVWIVVQLPLDMIRLCVAFFILFLVWGPKPKALLLSNSKLVLAGAVTTIISAFVGATGPLVAAFVHRQNMGKLPTVATFAACMSFQHLLKAVVFMSVGFVFQEWLLVVLLMIASGALGTWVGLHLLKSLSADVFKQLFRWVVTVLALRLCWQVFFSG</sequence>
<dbReference type="Pfam" id="PF01925">
    <property type="entry name" value="TauE"/>
    <property type="match status" value="1"/>
</dbReference>
<keyword evidence="3" id="KW-0813">Transport</keyword>
<gene>
    <name evidence="9" type="ORF">NEJAP_0243</name>
</gene>
<keyword evidence="5 8" id="KW-0812">Transmembrane</keyword>
<evidence type="ECO:0000256" key="7">
    <source>
        <dbReference type="ARBA" id="ARBA00023136"/>
    </source>
</evidence>
<feature type="transmembrane region" description="Helical" evidence="8">
    <location>
        <begin position="133"/>
        <end position="158"/>
    </location>
</feature>
<organism evidence="9 10">
    <name type="scientific">Neptunomonas japonica JAMM 1380</name>
    <dbReference type="NCBI Taxonomy" id="1441457"/>
    <lineage>
        <taxon>Bacteria</taxon>
        <taxon>Pseudomonadati</taxon>
        <taxon>Pseudomonadota</taxon>
        <taxon>Gammaproteobacteria</taxon>
        <taxon>Oceanospirillales</taxon>
        <taxon>Oceanospirillaceae</taxon>
        <taxon>Neptunomonas</taxon>
    </lineage>
</organism>
<reference evidence="9 10" key="1">
    <citation type="journal article" date="2008" name="Int. J. Syst. Evol. Microbiol.">
        <title>Neptunomonas japonica sp. nov., an Osedax japonicus symbiont-like bacterium isolated from sediment adjacent to sperm whale carcasses off Kagoshima, Japan.</title>
        <authorList>
            <person name="Miyazaki M."/>
            <person name="Nogi Y."/>
            <person name="Fujiwara Y."/>
            <person name="Kawato M."/>
            <person name="Kubokawa K."/>
            <person name="Horikoshi K."/>
        </authorList>
    </citation>
    <scope>NUCLEOTIDE SEQUENCE [LARGE SCALE GENOMIC DNA]</scope>
    <source>
        <strain evidence="9 10">JAMM 1380</strain>
    </source>
</reference>
<dbReference type="PANTHER" id="PTHR30269:SF37">
    <property type="entry name" value="MEMBRANE TRANSPORTER PROTEIN"/>
    <property type="match status" value="1"/>
</dbReference>
<keyword evidence="10" id="KW-1185">Reference proteome</keyword>
<evidence type="ECO:0000256" key="5">
    <source>
        <dbReference type="ARBA" id="ARBA00022692"/>
    </source>
</evidence>
<name>A0A7R6SUC8_9GAMM</name>
<evidence type="ECO:0000256" key="4">
    <source>
        <dbReference type="ARBA" id="ARBA00022475"/>
    </source>
</evidence>
<dbReference type="AlphaFoldDB" id="A0A7R6SUC8"/>
<keyword evidence="6 8" id="KW-1133">Transmembrane helix</keyword>
<dbReference type="RefSeq" id="WP_201348926.1">
    <property type="nucleotide sequence ID" value="NZ_AP014546.1"/>
</dbReference>
<dbReference type="KEGG" id="njp:NEJAP_0243"/>
<feature type="transmembrane region" description="Helical" evidence="8">
    <location>
        <begin position="82"/>
        <end position="99"/>
    </location>
</feature>
<keyword evidence="7 8" id="KW-0472">Membrane</keyword>
<dbReference type="InterPro" id="IPR052017">
    <property type="entry name" value="TSUP"/>
</dbReference>
<evidence type="ECO:0000256" key="6">
    <source>
        <dbReference type="ARBA" id="ARBA00022989"/>
    </source>
</evidence>
<keyword evidence="4 8" id="KW-1003">Cell membrane</keyword>
<evidence type="ECO:0000256" key="8">
    <source>
        <dbReference type="RuleBase" id="RU363041"/>
    </source>
</evidence>
<feature type="transmembrane region" description="Helical" evidence="8">
    <location>
        <begin position="197"/>
        <end position="218"/>
    </location>
</feature>
<dbReference type="EMBL" id="AP014546">
    <property type="protein sequence ID" value="BBB28201.1"/>
    <property type="molecule type" value="Genomic_DNA"/>
</dbReference>
<evidence type="ECO:0000256" key="3">
    <source>
        <dbReference type="ARBA" id="ARBA00022448"/>
    </source>
</evidence>
<comment type="similarity">
    <text evidence="2 8">Belongs to the 4-toluene sulfonate uptake permease (TSUP) (TC 2.A.102) family.</text>
</comment>
<feature type="transmembrane region" description="Helical" evidence="8">
    <location>
        <begin position="14"/>
        <end position="42"/>
    </location>
</feature>
<evidence type="ECO:0000256" key="2">
    <source>
        <dbReference type="ARBA" id="ARBA00009142"/>
    </source>
</evidence>
<feature type="transmembrane region" description="Helical" evidence="8">
    <location>
        <begin position="230"/>
        <end position="248"/>
    </location>
</feature>
<dbReference type="InterPro" id="IPR002781">
    <property type="entry name" value="TM_pro_TauE-like"/>
</dbReference>
<accession>A0A7R6SUC8</accession>
<evidence type="ECO:0000313" key="10">
    <source>
        <dbReference type="Proteomes" id="UP000595332"/>
    </source>
</evidence>